<dbReference type="Proteomes" id="UP000822688">
    <property type="component" value="Chromosome 3"/>
</dbReference>
<dbReference type="EMBL" id="CM026423">
    <property type="protein sequence ID" value="KAG0585133.1"/>
    <property type="molecule type" value="Genomic_DNA"/>
</dbReference>
<name>A0A8T0IRW3_CERPU</name>
<keyword evidence="2" id="KW-1185">Reference proteome</keyword>
<accession>A0A8T0IRW3</accession>
<organism evidence="1 2">
    <name type="scientific">Ceratodon purpureus</name>
    <name type="common">Fire moss</name>
    <name type="synonym">Dicranum purpureum</name>
    <dbReference type="NCBI Taxonomy" id="3225"/>
    <lineage>
        <taxon>Eukaryota</taxon>
        <taxon>Viridiplantae</taxon>
        <taxon>Streptophyta</taxon>
        <taxon>Embryophyta</taxon>
        <taxon>Bryophyta</taxon>
        <taxon>Bryophytina</taxon>
        <taxon>Bryopsida</taxon>
        <taxon>Dicranidae</taxon>
        <taxon>Pseudoditrichales</taxon>
        <taxon>Ditrichaceae</taxon>
        <taxon>Ceratodon</taxon>
    </lineage>
</organism>
<gene>
    <name evidence="1" type="ORF">KC19_3G261300</name>
</gene>
<sequence>MPEGGVMMGSLSKKCNARAKRNQRQQKCYPLEPVLEDSVACLDEAPRKEPQHEKCILIRLRDWYVRLMNEMATSADLTGVSAMYGCSTGQVDYPSSVAMAFARSAKEEEEMAAVQLAASPHHKSIQHKLPSLCQV</sequence>
<comment type="caution">
    <text evidence="1">The sequence shown here is derived from an EMBL/GenBank/DDBJ whole genome shotgun (WGS) entry which is preliminary data.</text>
</comment>
<reference evidence="1" key="1">
    <citation type="submission" date="2020-06" db="EMBL/GenBank/DDBJ databases">
        <title>WGS assembly of Ceratodon purpureus strain R40.</title>
        <authorList>
            <person name="Carey S.B."/>
            <person name="Jenkins J."/>
            <person name="Shu S."/>
            <person name="Lovell J.T."/>
            <person name="Sreedasyam A."/>
            <person name="Maumus F."/>
            <person name="Tiley G.P."/>
            <person name="Fernandez-Pozo N."/>
            <person name="Barry K."/>
            <person name="Chen C."/>
            <person name="Wang M."/>
            <person name="Lipzen A."/>
            <person name="Daum C."/>
            <person name="Saski C.A."/>
            <person name="Payton A.C."/>
            <person name="Mcbreen J.C."/>
            <person name="Conrad R.E."/>
            <person name="Kollar L.M."/>
            <person name="Olsson S."/>
            <person name="Huttunen S."/>
            <person name="Landis J.B."/>
            <person name="Wickett N.J."/>
            <person name="Johnson M.G."/>
            <person name="Rensing S.A."/>
            <person name="Grimwood J."/>
            <person name="Schmutz J."/>
            <person name="Mcdaniel S.F."/>
        </authorList>
    </citation>
    <scope>NUCLEOTIDE SEQUENCE</scope>
    <source>
        <strain evidence="1">R40</strain>
    </source>
</reference>
<evidence type="ECO:0000313" key="1">
    <source>
        <dbReference type="EMBL" id="KAG0585133.1"/>
    </source>
</evidence>
<proteinExistence type="predicted"/>
<dbReference type="AlphaFoldDB" id="A0A8T0IRW3"/>
<protein>
    <submittedName>
        <fullName evidence="1">Uncharacterized protein</fullName>
    </submittedName>
</protein>
<evidence type="ECO:0000313" key="2">
    <source>
        <dbReference type="Proteomes" id="UP000822688"/>
    </source>
</evidence>